<sequence length="230" mass="25723">MTISKFSGNSKSQITVVDKPVKMEADMQTCTGILPASGGAHTYSFWMYVSQWEMTQDKPKYIFRREHIGNNLNVALGDSNNELQIWLSNSDGARIPRSACELGLDNDDTHRLINLPLQAWNHITLTIWEKTLDLYLNGKLTRTFILAQPVQSNNSGSFYMGSLSSNNERTINGFVSRFKYFTRVLSPRDIYNLYLKGPAKSSDLSDTPDSSIINLSLNVGQQAPSCATAK</sequence>
<dbReference type="EMBL" id="MN741017">
    <property type="protein sequence ID" value="QHU22734.1"/>
    <property type="molecule type" value="Genomic_DNA"/>
</dbReference>
<accession>A0A6C0L1X8</accession>
<evidence type="ECO:0008006" key="2">
    <source>
        <dbReference type="Google" id="ProtNLM"/>
    </source>
</evidence>
<reference evidence="1" key="1">
    <citation type="journal article" date="2020" name="Nature">
        <title>Giant virus diversity and host interactions through global metagenomics.</title>
        <authorList>
            <person name="Schulz F."/>
            <person name="Roux S."/>
            <person name="Paez-Espino D."/>
            <person name="Jungbluth S."/>
            <person name="Walsh D.A."/>
            <person name="Denef V.J."/>
            <person name="McMahon K.D."/>
            <person name="Konstantinidis K.T."/>
            <person name="Eloe-Fadrosh E.A."/>
            <person name="Kyrpides N.C."/>
            <person name="Woyke T."/>
        </authorList>
    </citation>
    <scope>NUCLEOTIDE SEQUENCE</scope>
    <source>
        <strain evidence="1">GVMAG-S-ERX555907-63</strain>
    </source>
</reference>
<organism evidence="1">
    <name type="scientific">viral metagenome</name>
    <dbReference type="NCBI Taxonomy" id="1070528"/>
    <lineage>
        <taxon>unclassified sequences</taxon>
        <taxon>metagenomes</taxon>
        <taxon>organismal metagenomes</taxon>
    </lineage>
</organism>
<evidence type="ECO:0000313" key="1">
    <source>
        <dbReference type="EMBL" id="QHU22734.1"/>
    </source>
</evidence>
<dbReference type="AlphaFoldDB" id="A0A6C0L1X8"/>
<dbReference type="InterPro" id="IPR013320">
    <property type="entry name" value="ConA-like_dom_sf"/>
</dbReference>
<protein>
    <recommendedName>
        <fullName evidence="2">Lectin/glucanase superfamily protein</fullName>
    </recommendedName>
</protein>
<proteinExistence type="predicted"/>
<name>A0A6C0L1X8_9ZZZZ</name>
<dbReference type="Gene3D" id="2.60.120.200">
    <property type="match status" value="1"/>
</dbReference>
<dbReference type="SUPFAM" id="SSF49899">
    <property type="entry name" value="Concanavalin A-like lectins/glucanases"/>
    <property type="match status" value="1"/>
</dbReference>
<dbReference type="Pfam" id="PF13385">
    <property type="entry name" value="Laminin_G_3"/>
    <property type="match status" value="1"/>
</dbReference>